<evidence type="ECO:0000256" key="1">
    <source>
        <dbReference type="SAM" id="SignalP"/>
    </source>
</evidence>
<gene>
    <name evidence="2" type="ORF">ACFO1S_04995</name>
</gene>
<evidence type="ECO:0008006" key="4">
    <source>
        <dbReference type="Google" id="ProtNLM"/>
    </source>
</evidence>
<protein>
    <recommendedName>
        <fullName evidence="4">SAF domain-containing protein</fullName>
    </recommendedName>
</protein>
<keyword evidence="1" id="KW-0732">Signal</keyword>
<evidence type="ECO:0000313" key="3">
    <source>
        <dbReference type="Proteomes" id="UP001595755"/>
    </source>
</evidence>
<dbReference type="Proteomes" id="UP001595755">
    <property type="component" value="Unassembled WGS sequence"/>
</dbReference>
<accession>A0ABV8S8H9</accession>
<dbReference type="EMBL" id="JBHSED010000005">
    <property type="protein sequence ID" value="MFC4302799.1"/>
    <property type="molecule type" value="Genomic_DNA"/>
</dbReference>
<feature type="chain" id="PRO_5045888373" description="SAF domain-containing protein" evidence="1">
    <location>
        <begin position="25"/>
        <end position="202"/>
    </location>
</feature>
<sequence>MNKIAVGIGSLLLLLLVIPACLHADEAKNETDSLRAVPVVSTSLKQGGVVVREAQALGKHYRKVVEGDLVFVENVNDQTSLSQYRLKGKARPILERKEATAASDFARLTESGLVDPISLKAGMRLSIPYTYDATLEQSSIYLATLVGDGWSIVGRYSDASYIDYYLEKDQALARVIVLERSLKVLYPISGTIPDPWTYVSDG</sequence>
<comment type="caution">
    <text evidence="2">The sequence shown here is derived from an EMBL/GenBank/DDBJ whole genome shotgun (WGS) entry which is preliminary data.</text>
</comment>
<reference evidence="3" key="1">
    <citation type="journal article" date="2019" name="Int. J. Syst. Evol. Microbiol.">
        <title>The Global Catalogue of Microorganisms (GCM) 10K type strain sequencing project: providing services to taxonomists for standard genome sequencing and annotation.</title>
        <authorList>
            <consortium name="The Broad Institute Genomics Platform"/>
            <consortium name="The Broad Institute Genome Sequencing Center for Infectious Disease"/>
            <person name="Wu L."/>
            <person name="Ma J."/>
        </authorList>
    </citation>
    <scope>NUCLEOTIDE SEQUENCE [LARGE SCALE GENOMIC DNA]</scope>
    <source>
        <strain evidence="3">CGMCC 4.1641</strain>
    </source>
</reference>
<evidence type="ECO:0000313" key="2">
    <source>
        <dbReference type="EMBL" id="MFC4302799.1"/>
    </source>
</evidence>
<organism evidence="2 3">
    <name type="scientific">Cohnella boryungensis</name>
    <dbReference type="NCBI Taxonomy" id="768479"/>
    <lineage>
        <taxon>Bacteria</taxon>
        <taxon>Bacillati</taxon>
        <taxon>Bacillota</taxon>
        <taxon>Bacilli</taxon>
        <taxon>Bacillales</taxon>
        <taxon>Paenibacillaceae</taxon>
        <taxon>Cohnella</taxon>
    </lineage>
</organism>
<proteinExistence type="predicted"/>
<feature type="signal peptide" evidence="1">
    <location>
        <begin position="1"/>
        <end position="24"/>
    </location>
</feature>
<dbReference type="RefSeq" id="WP_204603334.1">
    <property type="nucleotide sequence ID" value="NZ_JBHSED010000005.1"/>
</dbReference>
<keyword evidence="3" id="KW-1185">Reference proteome</keyword>
<name>A0ABV8S8H9_9BACL</name>